<gene>
    <name evidence="1" type="ORF">ACFPN2_01085</name>
</gene>
<sequence>MTDADRRYLFIAKTFDAPGLSPTQFTKLLSQTALPVWRQLYRDCLLASVQTLRKVGDVDLQTSSQTVRDWEYFILLELSEHASSEEVLRAEIAHGLTVANLASQGIDYLSNELLQRPAQAGTAIPVPSPRYAEWPSNQHAAIEYIDIPAAHWLDYRQFMKEVMGPVGAQLVRQGDSYQVQILEGLEVVHRDASLPAWNRIHLLWGEFDDPINGFFKHTNAAIDTVLGAGRDVQTVLGQVASYRTKPRMSKNVAVPALSIPRSAQVR</sequence>
<evidence type="ECO:0008006" key="3">
    <source>
        <dbReference type="Google" id="ProtNLM"/>
    </source>
</evidence>
<dbReference type="Proteomes" id="UP001595904">
    <property type="component" value="Unassembled WGS sequence"/>
</dbReference>
<keyword evidence="2" id="KW-1185">Reference proteome</keyword>
<evidence type="ECO:0000313" key="1">
    <source>
        <dbReference type="EMBL" id="MFC4307664.1"/>
    </source>
</evidence>
<organism evidence="1 2">
    <name type="scientific">Steroidobacter flavus</name>
    <dbReference type="NCBI Taxonomy" id="1842136"/>
    <lineage>
        <taxon>Bacteria</taxon>
        <taxon>Pseudomonadati</taxon>
        <taxon>Pseudomonadota</taxon>
        <taxon>Gammaproteobacteria</taxon>
        <taxon>Steroidobacterales</taxon>
        <taxon>Steroidobacteraceae</taxon>
        <taxon>Steroidobacter</taxon>
    </lineage>
</organism>
<comment type="caution">
    <text evidence="1">The sequence shown here is derived from an EMBL/GenBank/DDBJ whole genome shotgun (WGS) entry which is preliminary data.</text>
</comment>
<reference evidence="2" key="1">
    <citation type="journal article" date="2019" name="Int. J. Syst. Evol. Microbiol.">
        <title>The Global Catalogue of Microorganisms (GCM) 10K type strain sequencing project: providing services to taxonomists for standard genome sequencing and annotation.</title>
        <authorList>
            <consortium name="The Broad Institute Genomics Platform"/>
            <consortium name="The Broad Institute Genome Sequencing Center for Infectious Disease"/>
            <person name="Wu L."/>
            <person name="Ma J."/>
        </authorList>
    </citation>
    <scope>NUCLEOTIDE SEQUENCE [LARGE SCALE GENOMIC DNA]</scope>
    <source>
        <strain evidence="2">CGMCC 1.10759</strain>
    </source>
</reference>
<dbReference type="RefSeq" id="WP_380594120.1">
    <property type="nucleotide sequence ID" value="NZ_JBHSDU010000001.1"/>
</dbReference>
<accession>A0ABV8SMQ2</accession>
<protein>
    <recommendedName>
        <fullName evidence="3">EthD domain-containing protein</fullName>
    </recommendedName>
</protein>
<proteinExistence type="predicted"/>
<dbReference type="EMBL" id="JBHSDU010000001">
    <property type="protein sequence ID" value="MFC4307664.1"/>
    <property type="molecule type" value="Genomic_DNA"/>
</dbReference>
<name>A0ABV8SMQ2_9GAMM</name>
<evidence type="ECO:0000313" key="2">
    <source>
        <dbReference type="Proteomes" id="UP001595904"/>
    </source>
</evidence>